<accession>M3TSF8</accession>
<dbReference type="VEuPathDB" id="AmoebaDB:EHI8A_042210"/>
<dbReference type="AlphaFoldDB" id="M3TSF8"/>
<reference evidence="1 2" key="1">
    <citation type="submission" date="2013-01" db="EMBL/GenBank/DDBJ databases">
        <authorList>
            <person name="Hannick L."/>
            <person name="Zafar N."/>
            <person name="Lorenzi H."/>
            <person name="Ali I.A."/>
            <person name="Petri W.P."/>
            <person name="Caler E."/>
        </authorList>
    </citation>
    <scope>NUCLEOTIDE SEQUENCE [LARGE SCALE GENOMIC DNA]</scope>
    <source>
        <strain evidence="2">HM3:IMSS-B</strain>
    </source>
</reference>
<gene>
    <name evidence="1" type="ORF">EHI8A_042210</name>
</gene>
<protein>
    <submittedName>
        <fullName evidence="1">TBC/Rab GTPase activating domain containing protein</fullName>
    </submittedName>
</protein>
<dbReference type="EMBL" id="KB611669">
    <property type="protein sequence ID" value="EMH72110.1"/>
    <property type="molecule type" value="Genomic_DNA"/>
</dbReference>
<dbReference type="Proteomes" id="UP000030781">
    <property type="component" value="Unassembled WGS sequence"/>
</dbReference>
<sequence length="127" mass="14654">MKKQNQLSRLRTIQLIESDTDNISDNNTVKEKETIENYEIIDPSKMQTSNKQILLPLTNKTITVQNPLKIMSKTETTPPISRTGTIELKESIESNEEDFEDIETFYDCYIKLDICLIYGVMVLCKVC</sequence>
<organism evidence="1 2">
    <name type="scientific">Entamoeba histolytica HM-1:IMSS-B</name>
    <dbReference type="NCBI Taxonomy" id="885319"/>
    <lineage>
        <taxon>Eukaryota</taxon>
        <taxon>Amoebozoa</taxon>
        <taxon>Evosea</taxon>
        <taxon>Archamoebae</taxon>
        <taxon>Mastigamoebida</taxon>
        <taxon>Entamoebidae</taxon>
        <taxon>Entamoeba</taxon>
    </lineage>
</organism>
<proteinExistence type="predicted"/>
<name>M3TSF8_ENTH1</name>
<evidence type="ECO:0000313" key="1">
    <source>
        <dbReference type="EMBL" id="EMH72110.1"/>
    </source>
</evidence>
<evidence type="ECO:0000313" key="2">
    <source>
        <dbReference type="Proteomes" id="UP000030781"/>
    </source>
</evidence>